<proteinExistence type="predicted"/>
<name>A0AA37TDH9_9HYPH</name>
<dbReference type="EMBL" id="BSPL01000019">
    <property type="protein sequence ID" value="GLS71796.1"/>
    <property type="molecule type" value="Genomic_DNA"/>
</dbReference>
<feature type="region of interest" description="Disordered" evidence="1">
    <location>
        <begin position="1"/>
        <end position="25"/>
    </location>
</feature>
<gene>
    <name evidence="2" type="ORF">GCM10007890_38090</name>
</gene>
<evidence type="ECO:0000313" key="2">
    <source>
        <dbReference type="EMBL" id="GLS71796.1"/>
    </source>
</evidence>
<protein>
    <submittedName>
        <fullName evidence="2">Uncharacterized protein</fullName>
    </submittedName>
</protein>
<feature type="compositionally biased region" description="Basic and acidic residues" evidence="1">
    <location>
        <begin position="62"/>
        <end position="71"/>
    </location>
</feature>
<reference evidence="3" key="1">
    <citation type="journal article" date="2019" name="Int. J. Syst. Evol. Microbiol.">
        <title>The Global Catalogue of Microorganisms (GCM) 10K type strain sequencing project: providing services to taxonomists for standard genome sequencing and annotation.</title>
        <authorList>
            <consortium name="The Broad Institute Genomics Platform"/>
            <consortium name="The Broad Institute Genome Sequencing Center for Infectious Disease"/>
            <person name="Wu L."/>
            <person name="Ma J."/>
        </authorList>
    </citation>
    <scope>NUCLEOTIDE SEQUENCE [LARGE SCALE GENOMIC DNA]</scope>
    <source>
        <strain evidence="3">NBRC 103632</strain>
    </source>
</reference>
<evidence type="ECO:0000313" key="3">
    <source>
        <dbReference type="Proteomes" id="UP001157440"/>
    </source>
</evidence>
<dbReference type="Proteomes" id="UP001157440">
    <property type="component" value="Unassembled WGS sequence"/>
</dbReference>
<evidence type="ECO:0000256" key="1">
    <source>
        <dbReference type="SAM" id="MobiDB-lite"/>
    </source>
</evidence>
<accession>A0AA37TDH9</accession>
<sequence>MPANARQIRKQTLLASDLHPPRSGLKADPVLYGVAAGLQTLFPPVTVNGRAASETAGSGTVKDLRSRTGST</sequence>
<organism evidence="2 3">
    <name type="scientific">Methylobacterium tardum</name>
    <dbReference type="NCBI Taxonomy" id="374432"/>
    <lineage>
        <taxon>Bacteria</taxon>
        <taxon>Pseudomonadati</taxon>
        <taxon>Pseudomonadota</taxon>
        <taxon>Alphaproteobacteria</taxon>
        <taxon>Hyphomicrobiales</taxon>
        <taxon>Methylobacteriaceae</taxon>
        <taxon>Methylobacterium</taxon>
    </lineage>
</organism>
<dbReference type="AlphaFoldDB" id="A0AA37TDH9"/>
<dbReference type="RefSeq" id="WP_238196761.1">
    <property type="nucleotide sequence ID" value="NZ_BPQZ01000013.1"/>
</dbReference>
<feature type="region of interest" description="Disordered" evidence="1">
    <location>
        <begin position="50"/>
        <end position="71"/>
    </location>
</feature>
<comment type="caution">
    <text evidence="2">The sequence shown here is derived from an EMBL/GenBank/DDBJ whole genome shotgun (WGS) entry which is preliminary data.</text>
</comment>
<keyword evidence="3" id="KW-1185">Reference proteome</keyword>